<dbReference type="OrthoDB" id="6272517at2"/>
<dbReference type="GeneID" id="67184036"/>
<dbReference type="HOGENOM" id="CLU_1720287_0_0_6"/>
<accession>E1SV04</accession>
<dbReference type="STRING" id="550540.Fbal_2128"/>
<evidence type="ECO:0000313" key="2">
    <source>
        <dbReference type="EMBL" id="ADN76331.1"/>
    </source>
</evidence>
<gene>
    <name evidence="2" type="ordered locus">Fbal_2128</name>
</gene>
<protein>
    <submittedName>
        <fullName evidence="2">Uncharacterized protein</fullName>
    </submittedName>
</protein>
<feature type="chain" id="PRO_5003151512" evidence="1">
    <location>
        <begin position="22"/>
        <end position="132"/>
    </location>
</feature>
<name>E1SV04_FERBD</name>
<evidence type="ECO:0000313" key="3">
    <source>
        <dbReference type="Proteomes" id="UP000006683"/>
    </source>
</evidence>
<dbReference type="RefSeq" id="WP_013345637.1">
    <property type="nucleotide sequence ID" value="NC_014541.1"/>
</dbReference>
<reference evidence="2 3" key="1">
    <citation type="journal article" date="2010" name="Stand. Genomic Sci.">
        <title>Complete genome sequence of Ferrimonas balearica type strain (PAT).</title>
        <authorList>
            <person name="Nolan M."/>
            <person name="Sikorski J."/>
            <person name="Davenport K."/>
            <person name="Lucas S."/>
            <person name="Glavina Del Rio T."/>
            <person name="Tice H."/>
            <person name="Cheng J."/>
            <person name="Goodwin L."/>
            <person name="Pitluck S."/>
            <person name="Liolios K."/>
            <person name="Ivanova N."/>
            <person name="Mavromatis K."/>
            <person name="Ovchinnikova G."/>
            <person name="Pati A."/>
            <person name="Chen A."/>
            <person name="Palaniappan K."/>
            <person name="Land M."/>
            <person name="Hauser L."/>
            <person name="Chang Y."/>
            <person name="Jeffries C."/>
            <person name="Tapia R."/>
            <person name="Brettin T."/>
            <person name="Detter J."/>
            <person name="Han C."/>
            <person name="Yasawong M."/>
            <person name="Rohde M."/>
            <person name="Tindall B."/>
            <person name="Goker M."/>
            <person name="Woyke T."/>
            <person name="Bristow J."/>
            <person name="Eisen J."/>
            <person name="Markowitz V."/>
            <person name="Hugenholtz P."/>
            <person name="Kyrpides N."/>
            <person name="Klenk H."/>
            <person name="Lapidus A."/>
        </authorList>
    </citation>
    <scope>NUCLEOTIDE SEQUENCE [LARGE SCALE GENOMIC DNA]</scope>
    <source>
        <strain evidence="3">DSM 9799 / CCM 4581 / KCTC 23876 / PAT</strain>
    </source>
</reference>
<evidence type="ECO:0000256" key="1">
    <source>
        <dbReference type="SAM" id="SignalP"/>
    </source>
</evidence>
<dbReference type="Proteomes" id="UP000006683">
    <property type="component" value="Chromosome"/>
</dbReference>
<keyword evidence="3" id="KW-1185">Reference proteome</keyword>
<feature type="signal peptide" evidence="1">
    <location>
        <begin position="1"/>
        <end position="21"/>
    </location>
</feature>
<organism evidence="2 3">
    <name type="scientific">Ferrimonas balearica (strain DSM 9799 / CCM 4581 / KCTC 23876 / PAT)</name>
    <dbReference type="NCBI Taxonomy" id="550540"/>
    <lineage>
        <taxon>Bacteria</taxon>
        <taxon>Pseudomonadati</taxon>
        <taxon>Pseudomonadota</taxon>
        <taxon>Gammaproteobacteria</taxon>
        <taxon>Alteromonadales</taxon>
        <taxon>Ferrimonadaceae</taxon>
        <taxon>Ferrimonas</taxon>
    </lineage>
</organism>
<sequence length="132" mass="14990">MNLLRILLLSLLMGFTAQAFAQPSTAPDGEFYQSLSQPGQLQEGPHQVEWGLFTHPRLLQMFQRQAPLPEPDYELLLELAVPLAMVLQHGYATPRSPQLDWHLKIRPPRSRIGGWKESNALYRHLGTLPTLV</sequence>
<proteinExistence type="predicted"/>
<keyword evidence="1" id="KW-0732">Signal</keyword>
<dbReference type="EMBL" id="CP002209">
    <property type="protein sequence ID" value="ADN76331.1"/>
    <property type="molecule type" value="Genomic_DNA"/>
</dbReference>
<dbReference type="KEGG" id="fbl:Fbal_2128"/>
<dbReference type="AlphaFoldDB" id="E1SV04"/>